<dbReference type="RefSeq" id="WP_322544273.1">
    <property type="nucleotide sequence ID" value="NZ_JAOBTT010000004.1"/>
</dbReference>
<name>A0ABU5LKD5_9GAMM</name>
<dbReference type="Proteomes" id="UP001288620">
    <property type="component" value="Unassembled WGS sequence"/>
</dbReference>
<evidence type="ECO:0000313" key="2">
    <source>
        <dbReference type="Proteomes" id="UP001288620"/>
    </source>
</evidence>
<evidence type="ECO:0000313" key="1">
    <source>
        <dbReference type="EMBL" id="MDZ7280397.1"/>
    </source>
</evidence>
<organism evidence="1 2">
    <name type="scientific">Pantoea eucrina</name>
    <dbReference type="NCBI Taxonomy" id="472693"/>
    <lineage>
        <taxon>Bacteria</taxon>
        <taxon>Pseudomonadati</taxon>
        <taxon>Pseudomonadota</taxon>
        <taxon>Gammaproteobacteria</taxon>
        <taxon>Enterobacterales</taxon>
        <taxon>Erwiniaceae</taxon>
        <taxon>Pantoea</taxon>
    </lineage>
</organism>
<protein>
    <recommendedName>
        <fullName evidence="3">Homing endonuclease LAGLIDADG domain-containing protein</fullName>
    </recommendedName>
</protein>
<reference evidence="2" key="1">
    <citation type="submission" date="2023-07" db="EMBL/GenBank/DDBJ databases">
        <title>Structural and functional analysis of rice phyllospheric bacteria for their antimicrobial properties and defense elicitation against blast disease.</title>
        <authorList>
            <person name="Sahu K.P."/>
            <person name="Asharani P."/>
            <person name="Kumar M."/>
            <person name="Reddy B."/>
            <person name="Kumar A."/>
        </authorList>
    </citation>
    <scope>NUCLEOTIDE SEQUENCE [LARGE SCALE GENOMIC DNA]</scope>
    <source>
        <strain evidence="2">OsEp_Plm_30P10</strain>
    </source>
</reference>
<dbReference type="Gene3D" id="3.10.28.10">
    <property type="entry name" value="Homing endonucleases"/>
    <property type="match status" value="1"/>
</dbReference>
<evidence type="ECO:0008006" key="3">
    <source>
        <dbReference type="Google" id="ProtNLM"/>
    </source>
</evidence>
<dbReference type="InterPro" id="IPR027434">
    <property type="entry name" value="Homing_endonucl"/>
</dbReference>
<accession>A0ABU5LKD5</accession>
<comment type="caution">
    <text evidence="1">The sequence shown here is derived from an EMBL/GenBank/DDBJ whole genome shotgun (WGS) entry which is preliminary data.</text>
</comment>
<dbReference type="SUPFAM" id="SSF55608">
    <property type="entry name" value="Homing endonucleases"/>
    <property type="match status" value="1"/>
</dbReference>
<gene>
    <name evidence="1" type="ORF">N4G40_19260</name>
</gene>
<keyword evidence="2" id="KW-1185">Reference proteome</keyword>
<sequence length="233" mass="26661">MSALLENPYGYYVDFRSGHHNSTVDSGLVIDDFLHQNILAALAGDGCLIKNTKRGTHRLAWNMGNKDHALCKAARFKKLNAAYRERDNPGFGDKWFQVRTSCTKILDRYAEKYGDSANGYDIGKICRELKEVGWAVYFGDDGHSSISYGKYRQVFIHTEAFMEDECWEVAKALNDFLGINGAQVNSYIGGTKKREMFYVNIFDEEAQDEFFKRIADHMEDGVEYKIKSNRVNK</sequence>
<dbReference type="EMBL" id="JAOBTT010000004">
    <property type="protein sequence ID" value="MDZ7280397.1"/>
    <property type="molecule type" value="Genomic_DNA"/>
</dbReference>
<proteinExistence type="predicted"/>